<dbReference type="GO" id="GO:0004519">
    <property type="term" value="F:endonuclease activity"/>
    <property type="evidence" value="ECO:0007669"/>
    <property type="project" value="InterPro"/>
</dbReference>
<dbReference type="InterPro" id="IPR046462">
    <property type="entry name" value="TerL_nuclease"/>
</dbReference>
<dbReference type="Pfam" id="PF20441">
    <property type="entry name" value="TerL_nuclease"/>
    <property type="match status" value="1"/>
</dbReference>
<dbReference type="Gene3D" id="3.40.50.300">
    <property type="entry name" value="P-loop containing nucleotide triphosphate hydrolases"/>
    <property type="match status" value="1"/>
</dbReference>
<dbReference type="InterPro" id="IPR005021">
    <property type="entry name" value="Terminase_largesu-like"/>
</dbReference>
<evidence type="ECO:0000313" key="4">
    <source>
        <dbReference type="Proteomes" id="UP000195897"/>
    </source>
</evidence>
<organism evidence="3 4">
    <name type="scientific">Butyricicoccus pullicaecorum</name>
    <dbReference type="NCBI Taxonomy" id="501571"/>
    <lineage>
        <taxon>Bacteria</taxon>
        <taxon>Bacillati</taxon>
        <taxon>Bacillota</taxon>
        <taxon>Clostridia</taxon>
        <taxon>Eubacteriales</taxon>
        <taxon>Butyricicoccaceae</taxon>
        <taxon>Butyricicoccus</taxon>
    </lineage>
</organism>
<dbReference type="PANTHER" id="PTHR41287:SF1">
    <property type="entry name" value="PROTEIN YMFN"/>
    <property type="match status" value="1"/>
</dbReference>
<proteinExistence type="predicted"/>
<dbReference type="InterPro" id="IPR046461">
    <property type="entry name" value="TerL_ATPase"/>
</dbReference>
<accession>A0A1Y4L922</accession>
<feature type="domain" description="Terminase large subunit-like endonuclease" evidence="2">
    <location>
        <begin position="280"/>
        <end position="560"/>
    </location>
</feature>
<dbReference type="AlphaFoldDB" id="A0A1Y4L922"/>
<protein>
    <submittedName>
        <fullName evidence="3">Terminase</fullName>
    </submittedName>
</protein>
<sequence length="573" mass="64935">MTGLTALSRAVRPNETPFADPIRAYWAAIERGDVVVGDKIRRTYAHLVSKLDTDADGYHYSPARAWHVIDFIERYCHHSKGKVGGQSVRLELWEKAMLAAIFGFVDMDGNRQYREALLIVGKKNGKSLLASAVGLYLMIGDGEPGPEVYAVATKRDQAKIIWQEAKRMVRKSPALLKRIKTLTHELTSEAFNDGVFKPLASDSDTLDGLNVHGVLMDEIHQWKDGRALYNIMADGTTAREQPLVFITSTAGTVREDIYDDRYEYAARIINGYGDPKGAHDPHFIAFVYELDARREWTDPNCWAKANPGLGTIKNRQQLADKVARAQANPKEVKNLVCKEFNIRETTTEAWLTFEELNNTACYDLAELRPRYGVGGVDLSATTDLTAAAVIFQVPNDPHYYVRMMFWLPEALLEQRVNEDKIRYDQWVDEDYVRLCQGNKINYHDVVQWFVEVQEQEDIYLPWIGYDSWSATYFVDELTDTFGPSCPEPVIQGKKTLSAPMHALGADLAAKLVVYNNNPVLKWCLANTSYDEDKNDNWQPCKSTKPTRRIDGAAALLDAYTVLGRHLEEYQSMI</sequence>
<dbReference type="PANTHER" id="PTHR41287">
    <property type="match status" value="1"/>
</dbReference>
<dbReference type="EMBL" id="NFKK01000005">
    <property type="protein sequence ID" value="OUP53237.1"/>
    <property type="molecule type" value="Genomic_DNA"/>
</dbReference>
<dbReference type="Proteomes" id="UP000195897">
    <property type="component" value="Unassembled WGS sequence"/>
</dbReference>
<evidence type="ECO:0000259" key="2">
    <source>
        <dbReference type="Pfam" id="PF20441"/>
    </source>
</evidence>
<evidence type="ECO:0000259" key="1">
    <source>
        <dbReference type="Pfam" id="PF03354"/>
    </source>
</evidence>
<feature type="domain" description="Terminase large subunit-like ATPase" evidence="1">
    <location>
        <begin position="93"/>
        <end position="266"/>
    </location>
</feature>
<evidence type="ECO:0000313" key="3">
    <source>
        <dbReference type="EMBL" id="OUP53237.1"/>
    </source>
</evidence>
<dbReference type="Pfam" id="PF03354">
    <property type="entry name" value="TerL_ATPase"/>
    <property type="match status" value="1"/>
</dbReference>
<gene>
    <name evidence="3" type="ORF">B5F17_06605</name>
</gene>
<name>A0A1Y4L922_9FIRM</name>
<comment type="caution">
    <text evidence="3">The sequence shown here is derived from an EMBL/GenBank/DDBJ whole genome shotgun (WGS) entry which is preliminary data.</text>
</comment>
<reference evidence="4" key="1">
    <citation type="submission" date="2017-04" db="EMBL/GenBank/DDBJ databases">
        <title>Function of individual gut microbiota members based on whole genome sequencing of pure cultures obtained from chicken caecum.</title>
        <authorList>
            <person name="Medvecky M."/>
            <person name="Cejkova D."/>
            <person name="Polansky O."/>
            <person name="Karasova D."/>
            <person name="Kubasova T."/>
            <person name="Cizek A."/>
            <person name="Rychlik I."/>
        </authorList>
    </citation>
    <scope>NUCLEOTIDE SEQUENCE [LARGE SCALE GENOMIC DNA]</scope>
    <source>
        <strain evidence="4">An180</strain>
    </source>
</reference>
<dbReference type="InterPro" id="IPR027417">
    <property type="entry name" value="P-loop_NTPase"/>
</dbReference>